<dbReference type="SUPFAM" id="SSF56672">
    <property type="entry name" value="DNA/RNA polymerases"/>
    <property type="match status" value="1"/>
</dbReference>
<dbReference type="Proteomes" id="UP000830375">
    <property type="component" value="Unassembled WGS sequence"/>
</dbReference>
<dbReference type="PANTHER" id="PTHR37984:SF7">
    <property type="entry name" value="INTEGRASE CATALYTIC DOMAIN-CONTAINING PROTEIN"/>
    <property type="match status" value="1"/>
</dbReference>
<dbReference type="InterPro" id="IPR043502">
    <property type="entry name" value="DNA/RNA_pol_sf"/>
</dbReference>
<dbReference type="EMBL" id="JACTAM010000005">
    <property type="protein sequence ID" value="KAI2664017.1"/>
    <property type="molecule type" value="Genomic_DNA"/>
</dbReference>
<name>A0ABQ8MNR5_LABRO</name>
<organism evidence="4 5">
    <name type="scientific">Labeo rohita</name>
    <name type="common">Indian major carp</name>
    <name type="synonym">Cyprinus rohita</name>
    <dbReference type="NCBI Taxonomy" id="84645"/>
    <lineage>
        <taxon>Eukaryota</taxon>
        <taxon>Metazoa</taxon>
        <taxon>Chordata</taxon>
        <taxon>Craniata</taxon>
        <taxon>Vertebrata</taxon>
        <taxon>Euteleostomi</taxon>
        <taxon>Actinopterygii</taxon>
        <taxon>Neopterygii</taxon>
        <taxon>Teleostei</taxon>
        <taxon>Ostariophysi</taxon>
        <taxon>Cypriniformes</taxon>
        <taxon>Cyprinidae</taxon>
        <taxon>Labeoninae</taxon>
        <taxon>Labeonini</taxon>
        <taxon>Labeo</taxon>
    </lineage>
</organism>
<gene>
    <name evidence="4" type="ORF">H4Q32_002132</name>
</gene>
<protein>
    <recommendedName>
        <fullName evidence="2">ribonuclease H</fullName>
        <ecNumber evidence="2">3.1.26.4</ecNumber>
    </recommendedName>
</protein>
<dbReference type="PANTHER" id="PTHR37984">
    <property type="entry name" value="PROTEIN CBG26694"/>
    <property type="match status" value="1"/>
</dbReference>
<dbReference type="InterPro" id="IPR043128">
    <property type="entry name" value="Rev_trsase/Diguanyl_cyclase"/>
</dbReference>
<dbReference type="Pfam" id="PF00078">
    <property type="entry name" value="RVT_1"/>
    <property type="match status" value="1"/>
</dbReference>
<evidence type="ECO:0000256" key="1">
    <source>
        <dbReference type="ARBA" id="ARBA00010879"/>
    </source>
</evidence>
<evidence type="ECO:0000313" key="4">
    <source>
        <dbReference type="EMBL" id="KAI2664017.1"/>
    </source>
</evidence>
<comment type="caution">
    <text evidence="4">The sequence shown here is derived from an EMBL/GenBank/DDBJ whole genome shotgun (WGS) entry which is preliminary data.</text>
</comment>
<accession>A0ABQ8MNR5</accession>
<reference evidence="4 5" key="1">
    <citation type="submission" date="2022-01" db="EMBL/GenBank/DDBJ databases">
        <title>A high-quality chromosome-level genome assembly of rohu carp, Labeo rohita.</title>
        <authorList>
            <person name="Arick M.A. II"/>
            <person name="Hsu C.-Y."/>
            <person name="Magbanua Z."/>
            <person name="Pechanova O."/>
            <person name="Grover C."/>
            <person name="Miller E."/>
            <person name="Thrash A."/>
            <person name="Ezzel L."/>
            <person name="Alam S."/>
            <person name="Benzie J."/>
            <person name="Hamilton M."/>
            <person name="Karsi A."/>
            <person name="Lawrence M.L."/>
            <person name="Peterson D.G."/>
        </authorList>
    </citation>
    <scope>NUCLEOTIDE SEQUENCE [LARGE SCALE GENOMIC DNA]</scope>
    <source>
        <strain evidence="5">BAU-BD-2019</strain>
        <tissue evidence="4">Blood</tissue>
    </source>
</reference>
<proteinExistence type="inferred from homology"/>
<dbReference type="Gene3D" id="3.30.70.270">
    <property type="match status" value="1"/>
</dbReference>
<dbReference type="Gene3D" id="3.10.10.10">
    <property type="entry name" value="HIV Type 1 Reverse Transcriptase, subunit A, domain 1"/>
    <property type="match status" value="1"/>
</dbReference>
<evidence type="ECO:0000256" key="2">
    <source>
        <dbReference type="ARBA" id="ARBA00012180"/>
    </source>
</evidence>
<dbReference type="CDD" id="cd01647">
    <property type="entry name" value="RT_LTR"/>
    <property type="match status" value="1"/>
</dbReference>
<dbReference type="EC" id="3.1.26.4" evidence="2"/>
<dbReference type="InterPro" id="IPR000477">
    <property type="entry name" value="RT_dom"/>
</dbReference>
<feature type="domain" description="Reverse transcriptase" evidence="3">
    <location>
        <begin position="114"/>
        <end position="266"/>
    </location>
</feature>
<evidence type="ECO:0000259" key="3">
    <source>
        <dbReference type="Pfam" id="PF00078"/>
    </source>
</evidence>
<keyword evidence="5" id="KW-1185">Reference proteome</keyword>
<evidence type="ECO:0000313" key="5">
    <source>
        <dbReference type="Proteomes" id="UP000830375"/>
    </source>
</evidence>
<sequence>MINSRAAATHMAYAVFSKKAATARQKHRVTAREMDKATDTGTSCSRCAQQHSQRDACPAKGVSANCVISSITSQRRIPFMLRSHLKKELDSMEKAGIIAKVTEPTNWVNALVVVKKPRTGKLRVCLDPRDLNKAIKRPLWPTLDDVTPKLAGAQFFSVLNAKSGYWAIKLTEELLKLTTFNTVVGRYKFLCLPFGLISAQDEFQRKTDETYERLNGVAAIVDNILVFGKTEEEHDANLRAMLMRTREKGVRLNPEKSVMCVPEVSYFA</sequence>
<dbReference type="InterPro" id="IPR050951">
    <property type="entry name" value="Retrovirus_Pol_polyprotein"/>
</dbReference>
<comment type="similarity">
    <text evidence="1">Belongs to the beta type-B retroviral polymerase family. HERV class-II K(HML-2) pol subfamily.</text>
</comment>